<dbReference type="NCBIfam" id="TIGR00934">
    <property type="entry name" value="2a38euk"/>
    <property type="match status" value="1"/>
</dbReference>
<dbReference type="GO" id="GO:0140107">
    <property type="term" value="F:high-affinity potassium ion transmembrane transporter activity"/>
    <property type="evidence" value="ECO:0007669"/>
    <property type="project" value="TreeGrafter"/>
</dbReference>
<evidence type="ECO:0000256" key="7">
    <source>
        <dbReference type="ARBA" id="ARBA00023065"/>
    </source>
</evidence>
<feature type="compositionally biased region" description="Polar residues" evidence="9">
    <location>
        <begin position="37"/>
        <end position="49"/>
    </location>
</feature>
<proteinExistence type="predicted"/>
<dbReference type="PANTHER" id="PTHR31064">
    <property type="entry name" value="POTASSIUM TRANSPORT PROTEIN DDB_G0292412-RELATED"/>
    <property type="match status" value="1"/>
</dbReference>
<feature type="region of interest" description="Disordered" evidence="9">
    <location>
        <begin position="617"/>
        <end position="639"/>
    </location>
</feature>
<dbReference type="GO" id="GO:0030007">
    <property type="term" value="P:intracellular potassium ion homeostasis"/>
    <property type="evidence" value="ECO:0007669"/>
    <property type="project" value="TreeGrafter"/>
</dbReference>
<dbReference type="PANTHER" id="PTHR31064:SF30">
    <property type="entry name" value="HIGH-AFFINITY POTASSIUM TRANSPORT PROTEIN-RELATED"/>
    <property type="match status" value="1"/>
</dbReference>
<evidence type="ECO:0000256" key="6">
    <source>
        <dbReference type="ARBA" id="ARBA00022989"/>
    </source>
</evidence>
<evidence type="ECO:0000256" key="2">
    <source>
        <dbReference type="ARBA" id="ARBA00022448"/>
    </source>
</evidence>
<keyword evidence="12" id="KW-1185">Reference proteome</keyword>
<evidence type="ECO:0000256" key="10">
    <source>
        <dbReference type="SAM" id="Phobius"/>
    </source>
</evidence>
<dbReference type="AlphaFoldDB" id="A0A1E1K346"/>
<feature type="region of interest" description="Disordered" evidence="9">
    <location>
        <begin position="689"/>
        <end position="744"/>
    </location>
</feature>
<dbReference type="Gene3D" id="3.30.565.10">
    <property type="entry name" value="Histidine kinase-like ATPase, C-terminal domain"/>
    <property type="match status" value="1"/>
</dbReference>
<evidence type="ECO:0000256" key="8">
    <source>
        <dbReference type="ARBA" id="ARBA00023136"/>
    </source>
</evidence>
<feature type="compositionally biased region" description="Basic and acidic residues" evidence="9">
    <location>
        <begin position="689"/>
        <end position="702"/>
    </location>
</feature>
<keyword evidence="7" id="KW-0406">Ion transport</keyword>
<feature type="compositionally biased region" description="Basic and acidic residues" evidence="9">
    <location>
        <begin position="118"/>
        <end position="141"/>
    </location>
</feature>
<feature type="transmembrane region" description="Helical" evidence="10">
    <location>
        <begin position="411"/>
        <end position="431"/>
    </location>
</feature>
<evidence type="ECO:0000313" key="11">
    <source>
        <dbReference type="EMBL" id="CZS92547.1"/>
    </source>
</evidence>
<evidence type="ECO:0000256" key="3">
    <source>
        <dbReference type="ARBA" id="ARBA00022538"/>
    </source>
</evidence>
<reference evidence="12" key="1">
    <citation type="submission" date="2016-03" db="EMBL/GenBank/DDBJ databases">
        <authorList>
            <person name="Guldener U."/>
        </authorList>
    </citation>
    <scope>NUCLEOTIDE SEQUENCE [LARGE SCALE GENOMIC DNA]</scope>
    <source>
        <strain evidence="12">04CH-RAC-A.6.1</strain>
    </source>
</reference>
<protein>
    <recommendedName>
        <fullName evidence="13">Potassium transport protein</fullName>
    </recommendedName>
</protein>
<sequence length="806" mass="89223">MLERSKQSHDLDWIPAQTTRGASPPPKKTDTRKGELSNLSRSPLYTQKRANVPSVEGKKFLGIYRADADLWDPNDTRIEQHIAFVERQRNPGEEEALKILGPRDSDRGVKPFTLEAPWHDIGHLDREPRAPSEPSKTESSIDRASATASSGTPLGDIGPVDIEKANGPYIKRATTFDQKLEVDTHRSAASGPRMKRAATTGDLPAKFTYSIVHSGFLQASRGNHQIAKSSTAGNGDLRALPYLSYTPTIGRNSTFTNLTQKQREELGGIEYRALKTLAFILTGYYVGFHILGLVCFLPWNIHSKTYSELLTGQAIGRPWWAFFTSASLFNDLGFTLTPNSMVSFQNAELPLLLGSFLIVIGNTGFPCMLRFIIWLGSKLVPVRSGIYEELRFLLDHPRRCFTLLFPGRATWWLFWTLAIFNGLDLLCFIVLDLNDETVMSLSPGTRILAGWFQATSTRTAGFSVVNIAELRPAIQVSYMIMMYISAFPVAMSVRRTNVFEERSLGIWGRGKHNHDADSPTSYVGAHLRRQLSSDMWYIFLGLFIIAIAEGKHLENTQEDAFTGFSILFEIVSAYGTVVEHISSSDTKTLTEISVQDNRCGISEAALDSLFQDLEQVLDDNDDDNGGGNNQGKSGLHELADKGHTGPIALGLGLAMTARFVRLNASHVSIESELEKGTRASLKMPFRIARTEKTRDQDTRSGDALRTPPILTSDVRSSSVVSNLSAVSPAPTPTSGHGPAPETIERSVSESLLINRPGMSREDSSHLTPELSLLHQSHTQYRRPEGHPQIHLPDDILSHQHNSATRE</sequence>
<feature type="transmembrane region" description="Helical" evidence="10">
    <location>
        <begin position="319"/>
        <end position="337"/>
    </location>
</feature>
<keyword evidence="4 10" id="KW-0812">Transmembrane</keyword>
<evidence type="ECO:0000313" key="12">
    <source>
        <dbReference type="Proteomes" id="UP000178912"/>
    </source>
</evidence>
<dbReference type="SUPFAM" id="SSF55874">
    <property type="entry name" value="ATPase domain of HSP90 chaperone/DNA topoisomerase II/histidine kinase"/>
    <property type="match status" value="1"/>
</dbReference>
<dbReference type="InterPro" id="IPR004773">
    <property type="entry name" value="K/Na_transp_Trk1/HKT1"/>
</dbReference>
<keyword evidence="8 10" id="KW-0472">Membrane</keyword>
<feature type="compositionally biased region" description="Low complexity" evidence="9">
    <location>
        <begin position="712"/>
        <end position="727"/>
    </location>
</feature>
<feature type="transmembrane region" description="Helical" evidence="10">
    <location>
        <begin position="349"/>
        <end position="373"/>
    </location>
</feature>
<evidence type="ECO:0000256" key="4">
    <source>
        <dbReference type="ARBA" id="ARBA00022692"/>
    </source>
</evidence>
<dbReference type="GO" id="GO:1990573">
    <property type="term" value="P:potassium ion import across plasma membrane"/>
    <property type="evidence" value="ECO:0007669"/>
    <property type="project" value="TreeGrafter"/>
</dbReference>
<dbReference type="InterPro" id="IPR003445">
    <property type="entry name" value="Cat_transpt"/>
</dbReference>
<comment type="subcellular location">
    <subcellularLocation>
        <location evidence="1">Membrane</location>
        <topology evidence="1">Multi-pass membrane protein</topology>
    </subcellularLocation>
</comment>
<keyword evidence="5" id="KW-0630">Potassium</keyword>
<gene>
    <name evidence="11" type="ORF">RAG0_03156</name>
</gene>
<evidence type="ECO:0000256" key="1">
    <source>
        <dbReference type="ARBA" id="ARBA00004141"/>
    </source>
</evidence>
<dbReference type="GO" id="GO:0005886">
    <property type="term" value="C:plasma membrane"/>
    <property type="evidence" value="ECO:0007669"/>
    <property type="project" value="TreeGrafter"/>
</dbReference>
<dbReference type="Proteomes" id="UP000178912">
    <property type="component" value="Unassembled WGS sequence"/>
</dbReference>
<feature type="compositionally biased region" description="Basic and acidic residues" evidence="9">
    <location>
        <begin position="1"/>
        <end position="12"/>
    </location>
</feature>
<dbReference type="OrthoDB" id="9999863at2759"/>
<evidence type="ECO:0000256" key="9">
    <source>
        <dbReference type="SAM" id="MobiDB-lite"/>
    </source>
</evidence>
<dbReference type="Pfam" id="PF02386">
    <property type="entry name" value="TrkH"/>
    <property type="match status" value="1"/>
</dbReference>
<keyword evidence="6 10" id="KW-1133">Transmembrane helix</keyword>
<accession>A0A1E1K346</accession>
<feature type="compositionally biased region" description="Basic and acidic residues" evidence="9">
    <location>
        <begin position="781"/>
        <end position="806"/>
    </location>
</feature>
<evidence type="ECO:0000256" key="5">
    <source>
        <dbReference type="ARBA" id="ARBA00022958"/>
    </source>
</evidence>
<dbReference type="InterPro" id="IPR036890">
    <property type="entry name" value="HATPase_C_sf"/>
</dbReference>
<evidence type="ECO:0008006" key="13">
    <source>
        <dbReference type="Google" id="ProtNLM"/>
    </source>
</evidence>
<name>A0A1E1K346_9HELO</name>
<keyword evidence="2" id="KW-0813">Transport</keyword>
<organism evidence="11 12">
    <name type="scientific">Rhynchosporium agropyri</name>
    <dbReference type="NCBI Taxonomy" id="914238"/>
    <lineage>
        <taxon>Eukaryota</taxon>
        <taxon>Fungi</taxon>
        <taxon>Dikarya</taxon>
        <taxon>Ascomycota</taxon>
        <taxon>Pezizomycotina</taxon>
        <taxon>Leotiomycetes</taxon>
        <taxon>Helotiales</taxon>
        <taxon>Ploettnerulaceae</taxon>
        <taxon>Rhynchosporium</taxon>
    </lineage>
</organism>
<dbReference type="InterPro" id="IPR051143">
    <property type="entry name" value="TrkH_K-transport"/>
</dbReference>
<dbReference type="EMBL" id="FJUX01000012">
    <property type="protein sequence ID" value="CZS92547.1"/>
    <property type="molecule type" value="Genomic_DNA"/>
</dbReference>
<feature type="region of interest" description="Disordered" evidence="9">
    <location>
        <begin position="118"/>
        <end position="163"/>
    </location>
</feature>
<feature type="region of interest" description="Disordered" evidence="9">
    <location>
        <begin position="1"/>
        <end position="50"/>
    </location>
</feature>
<feature type="transmembrane region" description="Helical" evidence="10">
    <location>
        <begin position="277"/>
        <end position="299"/>
    </location>
</feature>
<keyword evidence="3" id="KW-0633">Potassium transport</keyword>
<feature type="region of interest" description="Disordered" evidence="9">
    <location>
        <begin position="756"/>
        <end position="806"/>
    </location>
</feature>